<dbReference type="PANTHER" id="PTHR43549:SF3">
    <property type="entry name" value="MULTIDRUG RESISTANCE PROTEIN YPNP-RELATED"/>
    <property type="match status" value="1"/>
</dbReference>
<dbReference type="InterPro" id="IPR002528">
    <property type="entry name" value="MATE_fam"/>
</dbReference>
<feature type="transmembrane region" description="Helical" evidence="7">
    <location>
        <begin position="394"/>
        <end position="414"/>
    </location>
</feature>
<dbReference type="Proteomes" id="UP000289794">
    <property type="component" value="Chromosome"/>
</dbReference>
<feature type="transmembrane region" description="Helical" evidence="7">
    <location>
        <begin position="39"/>
        <end position="61"/>
    </location>
</feature>
<reference evidence="9 11" key="2">
    <citation type="submission" date="2019-04" db="EMBL/GenBank/DDBJ databases">
        <authorList>
            <person name="Schori C."/>
            <person name="Ahrens C."/>
        </authorList>
    </citation>
    <scope>NUCLEOTIDE SEQUENCE [LARGE SCALE GENOMIC DNA]</scope>
    <source>
        <strain evidence="9 11">DSM 2950</strain>
    </source>
</reference>
<feature type="transmembrane region" description="Helical" evidence="7">
    <location>
        <begin position="136"/>
        <end position="160"/>
    </location>
</feature>
<feature type="transmembrane region" description="Helical" evidence="7">
    <location>
        <begin position="102"/>
        <end position="124"/>
    </location>
</feature>
<evidence type="ECO:0000256" key="3">
    <source>
        <dbReference type="ARBA" id="ARBA00022475"/>
    </source>
</evidence>
<feature type="transmembrane region" description="Helical" evidence="7">
    <location>
        <begin position="420"/>
        <end position="443"/>
    </location>
</feature>
<keyword evidence="3" id="KW-1003">Cell membrane</keyword>
<evidence type="ECO:0000256" key="6">
    <source>
        <dbReference type="ARBA" id="ARBA00023136"/>
    </source>
</evidence>
<organism evidence="8 10">
    <name type="scientific">Blautia producta</name>
    <dbReference type="NCBI Taxonomy" id="33035"/>
    <lineage>
        <taxon>Bacteria</taxon>
        <taxon>Bacillati</taxon>
        <taxon>Bacillota</taxon>
        <taxon>Clostridia</taxon>
        <taxon>Lachnospirales</taxon>
        <taxon>Lachnospiraceae</taxon>
        <taxon>Blautia</taxon>
    </lineage>
</organism>
<protein>
    <submittedName>
        <fullName evidence="9">MATE family efflux transporter</fullName>
    </submittedName>
    <submittedName>
        <fullName evidence="8">Multidrug export protein MepA</fullName>
    </submittedName>
</protein>
<dbReference type="AlphaFoldDB" id="A0A4P6LW82"/>
<dbReference type="GO" id="GO:0005886">
    <property type="term" value="C:plasma membrane"/>
    <property type="evidence" value="ECO:0007669"/>
    <property type="project" value="UniProtKB-SubCell"/>
</dbReference>
<keyword evidence="5 7" id="KW-1133">Transmembrane helix</keyword>
<dbReference type="GO" id="GO:0042910">
    <property type="term" value="F:xenobiotic transmembrane transporter activity"/>
    <property type="evidence" value="ECO:0007669"/>
    <property type="project" value="InterPro"/>
</dbReference>
<evidence type="ECO:0000256" key="1">
    <source>
        <dbReference type="ARBA" id="ARBA00004651"/>
    </source>
</evidence>
<dbReference type="RefSeq" id="WP_018596159.1">
    <property type="nucleotide sequence ID" value="NZ_CABLBP010000027.1"/>
</dbReference>
<evidence type="ECO:0000256" key="5">
    <source>
        <dbReference type="ARBA" id="ARBA00022989"/>
    </source>
</evidence>
<evidence type="ECO:0000256" key="4">
    <source>
        <dbReference type="ARBA" id="ARBA00022692"/>
    </source>
</evidence>
<comment type="subcellular location">
    <subcellularLocation>
        <location evidence="1">Cell membrane</location>
        <topology evidence="1">Multi-pass membrane protein</topology>
    </subcellularLocation>
</comment>
<name>A0A4P6LW82_9FIRM</name>
<dbReference type="InterPro" id="IPR048279">
    <property type="entry name" value="MdtK-like"/>
</dbReference>
<feature type="transmembrane region" description="Helical" evidence="7">
    <location>
        <begin position="172"/>
        <end position="191"/>
    </location>
</feature>
<gene>
    <name evidence="8" type="primary">mepA_9</name>
    <name evidence="9" type="ORF">E5259_28425</name>
    <name evidence="8" type="ORF">PMF13cell1_01583</name>
</gene>
<dbReference type="GO" id="GO:0015297">
    <property type="term" value="F:antiporter activity"/>
    <property type="evidence" value="ECO:0007669"/>
    <property type="project" value="InterPro"/>
</dbReference>
<feature type="transmembrane region" description="Helical" evidence="7">
    <location>
        <begin position="361"/>
        <end position="382"/>
    </location>
</feature>
<keyword evidence="6 7" id="KW-0472">Membrane</keyword>
<evidence type="ECO:0000313" key="9">
    <source>
        <dbReference type="EMBL" id="QMW81176.1"/>
    </source>
</evidence>
<dbReference type="InterPro" id="IPR052031">
    <property type="entry name" value="Membrane_Transporter-Flippase"/>
</dbReference>
<evidence type="ECO:0000256" key="2">
    <source>
        <dbReference type="ARBA" id="ARBA00022448"/>
    </source>
</evidence>
<feature type="transmembrane region" description="Helical" evidence="7">
    <location>
        <begin position="197"/>
        <end position="221"/>
    </location>
</feature>
<dbReference type="Proteomes" id="UP000515789">
    <property type="component" value="Chromosome"/>
</dbReference>
<dbReference type="NCBIfam" id="TIGR00797">
    <property type="entry name" value="matE"/>
    <property type="match status" value="1"/>
</dbReference>
<evidence type="ECO:0000313" key="10">
    <source>
        <dbReference type="Proteomes" id="UP000289794"/>
    </source>
</evidence>
<proteinExistence type="predicted"/>
<feature type="transmembrane region" description="Helical" evidence="7">
    <location>
        <begin position="325"/>
        <end position="349"/>
    </location>
</feature>
<evidence type="ECO:0000313" key="8">
    <source>
        <dbReference type="EMBL" id="QBE96045.1"/>
    </source>
</evidence>
<dbReference type="GeneID" id="75053331"/>
<feature type="transmembrane region" description="Helical" evidence="7">
    <location>
        <begin position="242"/>
        <end position="267"/>
    </location>
</feature>
<keyword evidence="4 7" id="KW-0812">Transmembrane</keyword>
<dbReference type="PANTHER" id="PTHR43549">
    <property type="entry name" value="MULTIDRUG RESISTANCE PROTEIN YPNP-RELATED"/>
    <property type="match status" value="1"/>
</dbReference>
<dbReference type="PIRSF" id="PIRSF006603">
    <property type="entry name" value="DinF"/>
    <property type="match status" value="1"/>
</dbReference>
<sequence>MKRNVDLLEGPIAGSLAKLAFPIMGTSLIQMAYNLVDMIWIGRISSNAVAAIGAAGMYMWLANGITTIPRMGGQVTVGQSLGAMDKDAAIDYARGSIRMGTLLGILYGIISVIFSGPLIGFFKLNSPDVIHDAKMYLIITCGAIVFSFLNQVFTGILAAMGNTMATFRATTIGLIINIVLDPLFIFGFGPVPRMEVTGAAIATVLAQIIVFLLYLVTVWNEPVIFKHIHLMQKTEKQHVSEIVRIGFPSAIQDALFSGISMVIARLIAGWGDAAVAVQKVGSQIESISWMAAGGFSTAVNAFVAQNYGAGKKERIKKGYKTAMGIMALWGIFTSFILIAFPEFFFRIFITESDVLPMGVDYLRIIGISEFFMCMEITTAGAFQGFGRTIPPSVTGILFNTLRIPVAMLLSSTVLGLNGVWWTLSLSCVLKGLVLPVWFLIVFLKYYKSGRQKF</sequence>
<dbReference type="EMBL" id="CP035945">
    <property type="protein sequence ID" value="QBE96045.1"/>
    <property type="molecule type" value="Genomic_DNA"/>
</dbReference>
<feature type="transmembrane region" description="Helical" evidence="7">
    <location>
        <begin position="287"/>
        <end position="304"/>
    </location>
</feature>
<dbReference type="Pfam" id="PF01554">
    <property type="entry name" value="MatE"/>
    <property type="match status" value="2"/>
</dbReference>
<dbReference type="KEGG" id="bpro:PMF13cell1_01583"/>
<evidence type="ECO:0000256" key="7">
    <source>
        <dbReference type="SAM" id="Phobius"/>
    </source>
</evidence>
<accession>A0A4P6LW82</accession>
<feature type="transmembrane region" description="Helical" evidence="7">
    <location>
        <begin position="12"/>
        <end position="33"/>
    </location>
</feature>
<reference evidence="8 10" key="1">
    <citation type="submission" date="2019-01" db="EMBL/GenBank/DDBJ databases">
        <title>PMF-metabolizing Aryl O-demethylase.</title>
        <authorList>
            <person name="Kim M."/>
        </authorList>
    </citation>
    <scope>NUCLEOTIDE SEQUENCE [LARGE SCALE GENOMIC DNA]</scope>
    <source>
        <strain evidence="8 10">PMF1</strain>
    </source>
</reference>
<keyword evidence="2" id="KW-0813">Transport</keyword>
<evidence type="ECO:0000313" key="11">
    <source>
        <dbReference type="Proteomes" id="UP000515789"/>
    </source>
</evidence>
<dbReference type="EMBL" id="CP039126">
    <property type="protein sequence ID" value="QMW81176.1"/>
    <property type="molecule type" value="Genomic_DNA"/>
</dbReference>
<dbReference type="CDD" id="cd13140">
    <property type="entry name" value="MATE_like_1"/>
    <property type="match status" value="1"/>
</dbReference>